<protein>
    <recommendedName>
        <fullName evidence="3">CUB domain-containing protein</fullName>
    </recommendedName>
</protein>
<dbReference type="PROSITE" id="PS01180">
    <property type="entry name" value="CUB"/>
    <property type="match status" value="1"/>
</dbReference>
<dbReference type="InterPro" id="IPR000859">
    <property type="entry name" value="CUB_dom"/>
</dbReference>
<dbReference type="EMBL" id="LJIJ01004541">
    <property type="protein sequence ID" value="ODM87854.1"/>
    <property type="molecule type" value="Genomic_DNA"/>
</dbReference>
<accession>A0A1D2M4K2</accession>
<dbReference type="Proteomes" id="UP000094527">
    <property type="component" value="Unassembled WGS sequence"/>
</dbReference>
<sequence>PIFCQSGRTLNGFRKPDVDSNVLHQGTPQELKCGGHLQESVAAISYKPDAQLSPNERCVWTIKSLNATSYNLEVHLFGLQNISGETGIIATCIPEYGWWDPGLRNVLIDDVGVVNLHSDCLILPMFKIMTYTTTIGNAPVHPNTSHYIVAGGEGHIRHPPGDEEFYHGEDFSTFVFLPVENNYNPDVKTSVSFIMDGMKPDCVSSSLTLFRFYPNSGWSFNFTTNPEDDICDGVIYRRLVNDDGMLFLFYSFSGQEDRGFHLTYVNLPLIQLSA</sequence>
<gene>
    <name evidence="4" type="ORF">Ocin01_18828</name>
</gene>
<keyword evidence="1" id="KW-1015">Disulfide bond</keyword>
<feature type="domain" description="CUB" evidence="3">
    <location>
        <begin position="33"/>
        <end position="96"/>
    </location>
</feature>
<comment type="caution">
    <text evidence="2">Lacks conserved residue(s) required for the propagation of feature annotation.</text>
</comment>
<comment type="caution">
    <text evidence="4">The sequence shown here is derived from an EMBL/GenBank/DDBJ whole genome shotgun (WGS) entry which is preliminary data.</text>
</comment>
<name>A0A1D2M4K2_ORCCI</name>
<evidence type="ECO:0000313" key="4">
    <source>
        <dbReference type="EMBL" id="ODM87854.1"/>
    </source>
</evidence>
<reference evidence="4 5" key="1">
    <citation type="journal article" date="2016" name="Genome Biol. Evol.">
        <title>Gene Family Evolution Reflects Adaptation to Soil Environmental Stressors in the Genome of the Collembolan Orchesella cincta.</title>
        <authorList>
            <person name="Faddeeva-Vakhrusheva A."/>
            <person name="Derks M.F."/>
            <person name="Anvar S.Y."/>
            <person name="Agamennone V."/>
            <person name="Suring W."/>
            <person name="Smit S."/>
            <person name="van Straalen N.M."/>
            <person name="Roelofs D."/>
        </authorList>
    </citation>
    <scope>NUCLEOTIDE SEQUENCE [LARGE SCALE GENOMIC DNA]</scope>
    <source>
        <tissue evidence="4">Mixed pool</tissue>
    </source>
</reference>
<evidence type="ECO:0000313" key="5">
    <source>
        <dbReference type="Proteomes" id="UP000094527"/>
    </source>
</evidence>
<evidence type="ECO:0000256" key="2">
    <source>
        <dbReference type="PROSITE-ProRule" id="PRU00059"/>
    </source>
</evidence>
<keyword evidence="5" id="KW-1185">Reference proteome</keyword>
<organism evidence="4 5">
    <name type="scientific">Orchesella cincta</name>
    <name type="common">Springtail</name>
    <name type="synonym">Podura cincta</name>
    <dbReference type="NCBI Taxonomy" id="48709"/>
    <lineage>
        <taxon>Eukaryota</taxon>
        <taxon>Metazoa</taxon>
        <taxon>Ecdysozoa</taxon>
        <taxon>Arthropoda</taxon>
        <taxon>Hexapoda</taxon>
        <taxon>Collembola</taxon>
        <taxon>Entomobryomorpha</taxon>
        <taxon>Entomobryoidea</taxon>
        <taxon>Orchesellidae</taxon>
        <taxon>Orchesellinae</taxon>
        <taxon>Orchesella</taxon>
    </lineage>
</organism>
<feature type="non-terminal residue" evidence="4">
    <location>
        <position position="1"/>
    </location>
</feature>
<dbReference type="AlphaFoldDB" id="A0A1D2M4K2"/>
<evidence type="ECO:0000259" key="3">
    <source>
        <dbReference type="PROSITE" id="PS01180"/>
    </source>
</evidence>
<proteinExistence type="predicted"/>
<evidence type="ECO:0000256" key="1">
    <source>
        <dbReference type="ARBA" id="ARBA00023157"/>
    </source>
</evidence>